<dbReference type="EMBL" id="LAZR01007490">
    <property type="protein sequence ID" value="KKM84933.1"/>
    <property type="molecule type" value="Genomic_DNA"/>
</dbReference>
<dbReference type="AlphaFoldDB" id="A0A0F9KTA7"/>
<proteinExistence type="predicted"/>
<reference evidence="2" key="1">
    <citation type="journal article" date="2015" name="Nature">
        <title>Complex archaea that bridge the gap between prokaryotes and eukaryotes.</title>
        <authorList>
            <person name="Spang A."/>
            <person name="Saw J.H."/>
            <person name="Jorgensen S.L."/>
            <person name="Zaremba-Niedzwiedzka K."/>
            <person name="Martijn J."/>
            <person name="Lind A.E."/>
            <person name="van Eijk R."/>
            <person name="Schleper C."/>
            <person name="Guy L."/>
            <person name="Ettema T.J."/>
        </authorList>
    </citation>
    <scope>NUCLEOTIDE SEQUENCE</scope>
</reference>
<sequence>MSDILKRLRRWAHPWGCGCTRCTAANEIERLTAAGEDLLKRGVDKDNKIHSLTAEVSVLQAIYSAAKYHIDVRLPAEPGFDEAVFAADKFYESTPSGTQEPAVRLGPNSTGITDEKEQCQ</sequence>
<accession>A0A0F9KTA7</accession>
<name>A0A0F9KTA7_9ZZZZ</name>
<evidence type="ECO:0000313" key="2">
    <source>
        <dbReference type="EMBL" id="KKM84933.1"/>
    </source>
</evidence>
<protein>
    <submittedName>
        <fullName evidence="2">Uncharacterized protein</fullName>
    </submittedName>
</protein>
<evidence type="ECO:0000256" key="1">
    <source>
        <dbReference type="SAM" id="MobiDB-lite"/>
    </source>
</evidence>
<organism evidence="2">
    <name type="scientific">marine sediment metagenome</name>
    <dbReference type="NCBI Taxonomy" id="412755"/>
    <lineage>
        <taxon>unclassified sequences</taxon>
        <taxon>metagenomes</taxon>
        <taxon>ecological metagenomes</taxon>
    </lineage>
</organism>
<comment type="caution">
    <text evidence="2">The sequence shown here is derived from an EMBL/GenBank/DDBJ whole genome shotgun (WGS) entry which is preliminary data.</text>
</comment>
<feature type="region of interest" description="Disordered" evidence="1">
    <location>
        <begin position="93"/>
        <end position="120"/>
    </location>
</feature>
<gene>
    <name evidence="2" type="ORF">LCGC14_1294100</name>
</gene>